<dbReference type="Pfam" id="PF04138">
    <property type="entry name" value="GtrA_DPMS_TM"/>
    <property type="match status" value="1"/>
</dbReference>
<evidence type="ECO:0000256" key="5">
    <source>
        <dbReference type="ARBA" id="ARBA00023136"/>
    </source>
</evidence>
<dbReference type="PANTHER" id="PTHR38459:SF1">
    <property type="entry name" value="PROPHAGE BACTOPRENOL-LINKED GLUCOSE TRANSLOCASE HOMOLOG"/>
    <property type="match status" value="1"/>
</dbReference>
<dbReference type="OrthoDB" id="9807815at2"/>
<keyword evidence="9" id="KW-1185">Reference proteome</keyword>
<dbReference type="RefSeq" id="WP_040741015.1">
    <property type="nucleotide sequence ID" value="NZ_QJKF01000012.1"/>
</dbReference>
<evidence type="ECO:0000313" key="9">
    <source>
        <dbReference type="Proteomes" id="UP000247569"/>
    </source>
</evidence>
<feature type="transmembrane region" description="Helical" evidence="6">
    <location>
        <begin position="56"/>
        <end position="73"/>
    </location>
</feature>
<dbReference type="AlphaFoldDB" id="A0A318K732"/>
<evidence type="ECO:0000256" key="1">
    <source>
        <dbReference type="ARBA" id="ARBA00004141"/>
    </source>
</evidence>
<feature type="transmembrane region" description="Helical" evidence="6">
    <location>
        <begin position="93"/>
        <end position="118"/>
    </location>
</feature>
<organism evidence="8 9">
    <name type="scientific">Nocardia tenerifensis</name>
    <dbReference type="NCBI Taxonomy" id="228006"/>
    <lineage>
        <taxon>Bacteria</taxon>
        <taxon>Bacillati</taxon>
        <taxon>Actinomycetota</taxon>
        <taxon>Actinomycetes</taxon>
        <taxon>Mycobacteriales</taxon>
        <taxon>Nocardiaceae</taxon>
        <taxon>Nocardia</taxon>
    </lineage>
</organism>
<evidence type="ECO:0000256" key="2">
    <source>
        <dbReference type="ARBA" id="ARBA00009399"/>
    </source>
</evidence>
<gene>
    <name evidence="8" type="ORF">DFR70_112243</name>
</gene>
<keyword evidence="5 6" id="KW-0472">Membrane</keyword>
<dbReference type="InterPro" id="IPR051401">
    <property type="entry name" value="GtrA_CellWall_Glycosyl"/>
</dbReference>
<dbReference type="GO" id="GO:0000271">
    <property type="term" value="P:polysaccharide biosynthetic process"/>
    <property type="evidence" value="ECO:0007669"/>
    <property type="project" value="InterPro"/>
</dbReference>
<dbReference type="Proteomes" id="UP000247569">
    <property type="component" value="Unassembled WGS sequence"/>
</dbReference>
<keyword evidence="3 6" id="KW-0812">Transmembrane</keyword>
<name>A0A318K732_9NOCA</name>
<feature type="transmembrane region" description="Helical" evidence="6">
    <location>
        <begin position="25"/>
        <end position="44"/>
    </location>
</feature>
<sequence>MFLVQIVAARVPSRMLSVFVRHAELLKFLTVGAIAFVTTSVLFFGLKWTVLEGKPVTANVVAVLIATVVSYVLNREWAFTARGGRERRHEAALFFLVAGVGMVINQLPLAVSSYLFQLRTPHVSVLAENIADFISATVIGTLLATVFRWWAMRKFVFPDPVRPDLEHDEPVSETRA</sequence>
<proteinExistence type="inferred from homology"/>
<protein>
    <submittedName>
        <fullName evidence="8">Putative flippase GtrA</fullName>
    </submittedName>
</protein>
<keyword evidence="4 6" id="KW-1133">Transmembrane helix</keyword>
<comment type="similarity">
    <text evidence="2">Belongs to the GtrA family.</text>
</comment>
<comment type="subcellular location">
    <subcellularLocation>
        <location evidence="1">Membrane</location>
        <topology evidence="1">Multi-pass membrane protein</topology>
    </subcellularLocation>
</comment>
<feature type="domain" description="GtrA/DPMS transmembrane" evidence="7">
    <location>
        <begin position="27"/>
        <end position="157"/>
    </location>
</feature>
<dbReference type="EMBL" id="QJKF01000012">
    <property type="protein sequence ID" value="PXX59326.1"/>
    <property type="molecule type" value="Genomic_DNA"/>
</dbReference>
<evidence type="ECO:0000256" key="3">
    <source>
        <dbReference type="ARBA" id="ARBA00022692"/>
    </source>
</evidence>
<reference evidence="8 9" key="1">
    <citation type="submission" date="2018-05" db="EMBL/GenBank/DDBJ databases">
        <title>Genomic Encyclopedia of Type Strains, Phase IV (KMG-IV): sequencing the most valuable type-strain genomes for metagenomic binning, comparative biology and taxonomic classification.</title>
        <authorList>
            <person name="Goeker M."/>
        </authorList>
    </citation>
    <scope>NUCLEOTIDE SEQUENCE [LARGE SCALE GENOMIC DNA]</scope>
    <source>
        <strain evidence="8 9">DSM 44704</strain>
    </source>
</reference>
<dbReference type="InterPro" id="IPR007267">
    <property type="entry name" value="GtrA_DPMS_TM"/>
</dbReference>
<dbReference type="GO" id="GO:0005886">
    <property type="term" value="C:plasma membrane"/>
    <property type="evidence" value="ECO:0007669"/>
    <property type="project" value="TreeGrafter"/>
</dbReference>
<accession>A0A318K732</accession>
<comment type="caution">
    <text evidence="8">The sequence shown here is derived from an EMBL/GenBank/DDBJ whole genome shotgun (WGS) entry which is preliminary data.</text>
</comment>
<evidence type="ECO:0000259" key="7">
    <source>
        <dbReference type="Pfam" id="PF04138"/>
    </source>
</evidence>
<evidence type="ECO:0000313" key="8">
    <source>
        <dbReference type="EMBL" id="PXX59326.1"/>
    </source>
</evidence>
<evidence type="ECO:0000256" key="6">
    <source>
        <dbReference type="SAM" id="Phobius"/>
    </source>
</evidence>
<dbReference type="PANTHER" id="PTHR38459">
    <property type="entry name" value="PROPHAGE BACTOPRENOL-LINKED GLUCOSE TRANSLOCASE HOMOLOG"/>
    <property type="match status" value="1"/>
</dbReference>
<evidence type="ECO:0000256" key="4">
    <source>
        <dbReference type="ARBA" id="ARBA00022989"/>
    </source>
</evidence>
<feature type="transmembrane region" description="Helical" evidence="6">
    <location>
        <begin position="130"/>
        <end position="150"/>
    </location>
</feature>